<comment type="caution">
    <text evidence="2">The sequence shown here is derived from an EMBL/GenBank/DDBJ whole genome shotgun (WGS) entry which is preliminary data.</text>
</comment>
<dbReference type="InterPro" id="IPR043129">
    <property type="entry name" value="ATPase_NBD"/>
</dbReference>
<dbReference type="OrthoDB" id="5132116at2759"/>
<evidence type="ECO:0000256" key="1">
    <source>
        <dbReference type="ARBA" id="ARBA00049360"/>
    </source>
</evidence>
<dbReference type="EMBL" id="ASPP01003082">
    <property type="protein sequence ID" value="ETO33860.1"/>
    <property type="molecule type" value="Genomic_DNA"/>
</dbReference>
<dbReference type="SUPFAM" id="SSF53067">
    <property type="entry name" value="Actin-like ATPase domain"/>
    <property type="match status" value="1"/>
</dbReference>
<sequence length="292" mass="32887">MDDQLLPNVIVIDTGSYQTRGGFGGDDVPQCVLRTCAGRIGGENTTLNQHNPEFSTLRGGTRLKRRNKPSSNSSLKTEITTYTFDTTTPKENVEIVYPFREGMNNCIAYCITKKNETGKIADASCMLSLWQNVINQCLRSNGRNKSKSTIENKHDEDEVMSDDVSNALSNHPLLFSEPCEYINCNSSSLNEWRQSRELWCKLAFEGLNINACYMCKDSVLSCFASGQTSGLIIDSGHKSVRISPVSDEWSIVAKECQLWLSCNYIINKTKHIIIAIYFVHLFDLLKKKKKKQ</sequence>
<comment type="catalytic activity">
    <reaction evidence="1">
        <text>ATP + H2O = ADP + phosphate + H(+)</text>
        <dbReference type="Rhea" id="RHEA:13065"/>
        <dbReference type="ChEBI" id="CHEBI:15377"/>
        <dbReference type="ChEBI" id="CHEBI:15378"/>
        <dbReference type="ChEBI" id="CHEBI:30616"/>
        <dbReference type="ChEBI" id="CHEBI:43474"/>
        <dbReference type="ChEBI" id="CHEBI:456216"/>
    </reaction>
</comment>
<dbReference type="PANTHER" id="PTHR11937">
    <property type="entry name" value="ACTIN"/>
    <property type="match status" value="1"/>
</dbReference>
<dbReference type="InterPro" id="IPR004000">
    <property type="entry name" value="Actin"/>
</dbReference>
<evidence type="ECO:0000313" key="2">
    <source>
        <dbReference type="EMBL" id="ETO33860.1"/>
    </source>
</evidence>
<dbReference type="Gene3D" id="3.30.420.40">
    <property type="match status" value="1"/>
</dbReference>
<protein>
    <recommendedName>
        <fullName evidence="4">Actin</fullName>
    </recommendedName>
</protein>
<accession>X6P5P7</accession>
<reference evidence="2 3" key="1">
    <citation type="journal article" date="2013" name="Curr. Biol.">
        <title>The Genome of the Foraminiferan Reticulomyxa filosa.</title>
        <authorList>
            <person name="Glockner G."/>
            <person name="Hulsmann N."/>
            <person name="Schleicher M."/>
            <person name="Noegel A.A."/>
            <person name="Eichinger L."/>
            <person name="Gallinger C."/>
            <person name="Pawlowski J."/>
            <person name="Sierra R."/>
            <person name="Euteneuer U."/>
            <person name="Pillet L."/>
            <person name="Moustafa A."/>
            <person name="Platzer M."/>
            <person name="Groth M."/>
            <person name="Szafranski K."/>
            <person name="Schliwa M."/>
        </authorList>
    </citation>
    <scope>NUCLEOTIDE SEQUENCE [LARGE SCALE GENOMIC DNA]</scope>
</reference>
<proteinExistence type="predicted"/>
<dbReference type="Proteomes" id="UP000023152">
    <property type="component" value="Unassembled WGS sequence"/>
</dbReference>
<organism evidence="2 3">
    <name type="scientific">Reticulomyxa filosa</name>
    <dbReference type="NCBI Taxonomy" id="46433"/>
    <lineage>
        <taxon>Eukaryota</taxon>
        <taxon>Sar</taxon>
        <taxon>Rhizaria</taxon>
        <taxon>Retaria</taxon>
        <taxon>Foraminifera</taxon>
        <taxon>Monothalamids</taxon>
        <taxon>Reticulomyxidae</taxon>
        <taxon>Reticulomyxa</taxon>
    </lineage>
</organism>
<evidence type="ECO:0008006" key="4">
    <source>
        <dbReference type="Google" id="ProtNLM"/>
    </source>
</evidence>
<gene>
    <name evidence="2" type="ORF">RFI_03231</name>
</gene>
<dbReference type="AlphaFoldDB" id="X6P5P7"/>
<dbReference type="Pfam" id="PF00022">
    <property type="entry name" value="Actin"/>
    <property type="match status" value="1"/>
</dbReference>
<keyword evidence="3" id="KW-1185">Reference proteome</keyword>
<name>X6P5P7_RETFI</name>
<evidence type="ECO:0000313" key="3">
    <source>
        <dbReference type="Proteomes" id="UP000023152"/>
    </source>
</evidence>